<dbReference type="STRING" id="579105.SAMN04488096_101242"/>
<reference evidence="2 3" key="1">
    <citation type="submission" date="2016-11" db="EMBL/GenBank/DDBJ databases">
        <authorList>
            <person name="Jaros S."/>
            <person name="Januszkiewicz K."/>
            <person name="Wedrychowicz H."/>
        </authorList>
    </citation>
    <scope>NUCLEOTIDE SEQUENCE [LARGE SCALE GENOMIC DNA]</scope>
    <source>
        <strain evidence="2 3">DSM 21425</strain>
    </source>
</reference>
<feature type="signal peptide" evidence="1">
    <location>
        <begin position="1"/>
        <end position="23"/>
    </location>
</feature>
<keyword evidence="1" id="KW-0732">Signal</keyword>
<protein>
    <recommendedName>
        <fullName evidence="4">Peptidase E</fullName>
    </recommendedName>
</protein>
<evidence type="ECO:0000313" key="3">
    <source>
        <dbReference type="Proteomes" id="UP000184225"/>
    </source>
</evidence>
<dbReference type="Pfam" id="PF20420">
    <property type="entry name" value="DUF6702"/>
    <property type="match status" value="1"/>
</dbReference>
<keyword evidence="3" id="KW-1185">Reference proteome</keyword>
<gene>
    <name evidence="2" type="ORF">SAMN04488096_101242</name>
</gene>
<evidence type="ECO:0008006" key="4">
    <source>
        <dbReference type="Google" id="ProtNLM"/>
    </source>
</evidence>
<name>A0A1M6AFH3_9FLAO</name>
<evidence type="ECO:0000256" key="1">
    <source>
        <dbReference type="SAM" id="SignalP"/>
    </source>
</evidence>
<dbReference type="InterPro" id="IPR046525">
    <property type="entry name" value="DUF6702"/>
</dbReference>
<sequence length="168" mass="19946">MKLIRITFLFTLIISFSSFTTSAHKYYMSVTDIEYVPQKKSLQIVSRIFVDDLEKLLQTRYDDSAQLIKGQNNPENNEYIKKYFQDKFEIIIKNKQLSLNFIGKRYEDDMIICYFEAVNVENFKSITISNLVLTDLFEDQKNLVHVKKDERTESIMLIKDKPKDTIKF</sequence>
<proteinExistence type="predicted"/>
<organism evidence="2 3">
    <name type="scientific">Mesonia phycicola</name>
    <dbReference type="NCBI Taxonomy" id="579105"/>
    <lineage>
        <taxon>Bacteria</taxon>
        <taxon>Pseudomonadati</taxon>
        <taxon>Bacteroidota</taxon>
        <taxon>Flavobacteriia</taxon>
        <taxon>Flavobacteriales</taxon>
        <taxon>Flavobacteriaceae</taxon>
        <taxon>Mesonia</taxon>
    </lineage>
</organism>
<dbReference type="Proteomes" id="UP000184225">
    <property type="component" value="Unassembled WGS sequence"/>
</dbReference>
<feature type="chain" id="PRO_5009915762" description="Peptidase E" evidence="1">
    <location>
        <begin position="24"/>
        <end position="168"/>
    </location>
</feature>
<dbReference type="AlphaFoldDB" id="A0A1M6AFH3"/>
<dbReference type="RefSeq" id="WP_073147389.1">
    <property type="nucleotide sequence ID" value="NZ_FQYY01000001.1"/>
</dbReference>
<evidence type="ECO:0000313" key="2">
    <source>
        <dbReference type="EMBL" id="SHI35161.1"/>
    </source>
</evidence>
<dbReference type="EMBL" id="FQYY01000001">
    <property type="protein sequence ID" value="SHI35161.1"/>
    <property type="molecule type" value="Genomic_DNA"/>
</dbReference>
<accession>A0A1M6AFH3</accession>